<dbReference type="EC" id="1.20.4.4" evidence="3"/>
<reference evidence="3" key="1">
    <citation type="submission" date="2019-08" db="EMBL/GenBank/DDBJ databases">
        <authorList>
            <person name="Kucharzyk K."/>
            <person name="Murdoch R.W."/>
            <person name="Higgins S."/>
            <person name="Loffler F."/>
        </authorList>
    </citation>
    <scope>NUCLEOTIDE SEQUENCE</scope>
</reference>
<proteinExistence type="predicted"/>
<sequence length="119" mass="13382">MAEGLLRSMYGDKYEVFSAGTEVTKVNPFVAMSMAQIGIDLSSHRSKSIEEFKNQDIDIVVTVCDNAKEACPFFAGAKEIIHQSFSDPSQFKGTEEEILIQVAAVRDEIKTWIEQRFNK</sequence>
<feature type="domain" description="Phosphotyrosine protein phosphatase I" evidence="2">
    <location>
        <begin position="1"/>
        <end position="119"/>
    </location>
</feature>
<dbReference type="SUPFAM" id="SSF52788">
    <property type="entry name" value="Phosphotyrosine protein phosphatases I"/>
    <property type="match status" value="1"/>
</dbReference>
<dbReference type="AlphaFoldDB" id="A0A645G5A1"/>
<keyword evidence="3" id="KW-0560">Oxidoreductase</keyword>
<gene>
    <name evidence="3" type="primary">arsC_55</name>
    <name evidence="3" type="ORF">SDC9_168479</name>
</gene>
<dbReference type="Gene3D" id="3.40.50.2300">
    <property type="match status" value="1"/>
</dbReference>
<evidence type="ECO:0000313" key="3">
    <source>
        <dbReference type="EMBL" id="MPN21100.1"/>
    </source>
</evidence>
<dbReference type="CDD" id="cd16345">
    <property type="entry name" value="LMWP_ArsC"/>
    <property type="match status" value="1"/>
</dbReference>
<accession>A0A645G5A1</accession>
<dbReference type="PANTHER" id="PTHR43428">
    <property type="entry name" value="ARSENATE REDUCTASE"/>
    <property type="match status" value="1"/>
</dbReference>
<protein>
    <submittedName>
        <fullName evidence="3">Arsenate reductase</fullName>
        <ecNumber evidence="3">1.20.4.4</ecNumber>
    </submittedName>
</protein>
<name>A0A645G5A1_9ZZZZ</name>
<dbReference type="SMART" id="SM00226">
    <property type="entry name" value="LMWPc"/>
    <property type="match status" value="1"/>
</dbReference>
<dbReference type="InterPro" id="IPR036196">
    <property type="entry name" value="Ptyr_pPase_sf"/>
</dbReference>
<organism evidence="3">
    <name type="scientific">bioreactor metagenome</name>
    <dbReference type="NCBI Taxonomy" id="1076179"/>
    <lineage>
        <taxon>unclassified sequences</taxon>
        <taxon>metagenomes</taxon>
        <taxon>ecological metagenomes</taxon>
    </lineage>
</organism>
<dbReference type="Pfam" id="PF01451">
    <property type="entry name" value="LMWPc"/>
    <property type="match status" value="1"/>
</dbReference>
<comment type="caution">
    <text evidence="3">The sequence shown here is derived from an EMBL/GenBank/DDBJ whole genome shotgun (WGS) entry which is preliminary data.</text>
</comment>
<dbReference type="GO" id="GO:0046685">
    <property type="term" value="P:response to arsenic-containing substance"/>
    <property type="evidence" value="ECO:0007669"/>
    <property type="project" value="UniProtKB-KW"/>
</dbReference>
<dbReference type="EMBL" id="VSSQ01068990">
    <property type="protein sequence ID" value="MPN21100.1"/>
    <property type="molecule type" value="Genomic_DNA"/>
</dbReference>
<evidence type="ECO:0000256" key="1">
    <source>
        <dbReference type="ARBA" id="ARBA00022849"/>
    </source>
</evidence>
<dbReference type="GO" id="GO:0030612">
    <property type="term" value="F:arsenate reductase (thioredoxin) activity"/>
    <property type="evidence" value="ECO:0007669"/>
    <property type="project" value="UniProtKB-EC"/>
</dbReference>
<dbReference type="InterPro" id="IPR023485">
    <property type="entry name" value="Ptyr_pPase"/>
</dbReference>
<keyword evidence="1" id="KW-0059">Arsenical resistance</keyword>
<dbReference type="PANTHER" id="PTHR43428:SF1">
    <property type="entry name" value="ARSENATE REDUCTASE"/>
    <property type="match status" value="1"/>
</dbReference>
<evidence type="ECO:0000259" key="2">
    <source>
        <dbReference type="SMART" id="SM00226"/>
    </source>
</evidence>